<dbReference type="InterPro" id="IPR008948">
    <property type="entry name" value="L-Aspartase-like"/>
</dbReference>
<organism evidence="2 3">
    <name type="scientific">Paenibacillus agri</name>
    <dbReference type="NCBI Taxonomy" id="2744309"/>
    <lineage>
        <taxon>Bacteria</taxon>
        <taxon>Bacillati</taxon>
        <taxon>Bacillota</taxon>
        <taxon>Bacilli</taxon>
        <taxon>Bacillales</taxon>
        <taxon>Paenibacillaceae</taxon>
        <taxon>Paenibacillus</taxon>
    </lineage>
</organism>
<name>A0A850EI21_9BACL</name>
<evidence type="ECO:0000313" key="2">
    <source>
        <dbReference type="EMBL" id="NUU59064.1"/>
    </source>
</evidence>
<dbReference type="SUPFAM" id="SSF48557">
    <property type="entry name" value="L-aspartase-like"/>
    <property type="match status" value="1"/>
</dbReference>
<dbReference type="Gene3D" id="1.20.200.10">
    <property type="entry name" value="Fumarase/aspartase (Central domain)"/>
    <property type="match status" value="1"/>
</dbReference>
<sequence>MNDTDTEEQLSDSIITLDGHNLSIEELEKIANSGCRVELSPEALERVEEAHALIHELAAEGIPIYGLNRGVGKNKDRQITADMYEAFNRNLIYSHSSGVGPAATEQQVRAVLVARLNTLLLGCTGVQPGIVLMYRDMLNAGIHPILPVRGSVGAGDISILSHIGLAMIGEGQVSYQGNTVSAQVALEANGILPLKLGPKDALAIVSSNALSSGNAALTAAAALRLLDTADAVFALSLEALQGCVSPFEEALFEVRPLDGAAESAANVRSHLRGGKLLQMDQREKIQDPLSFRSASHVHGAARDALTYASKLLRVQLNSSDDNPCVLLKERRVVPSSNFDVTTWTVAFEMLAIALSHVSKISCYRSLKLGTSRFTGLGRFLAPDEGTIAFGTMQKTFTSLDAEIRLLSNPVSADYFSIAGDMEDHANNTPLVIRKTSDIIDHLYYILGMEAIHAAQAIDLRDSQATLGQGSAAVYAQIRNVVSPLTEDRPLTPDISAAYELMRRGIRLEGRSDS</sequence>
<keyword evidence="1 2" id="KW-0456">Lyase</keyword>
<dbReference type="InterPro" id="IPR024083">
    <property type="entry name" value="Fumarase/histidase_N"/>
</dbReference>
<accession>A0A850EI21</accession>
<protein>
    <submittedName>
        <fullName evidence="2">Aromatic amino acid lyase</fullName>
    </submittedName>
</protein>
<dbReference type="Pfam" id="PF00221">
    <property type="entry name" value="Lyase_aromatic"/>
    <property type="match status" value="1"/>
</dbReference>
<dbReference type="Proteomes" id="UP000564806">
    <property type="component" value="Unassembled WGS sequence"/>
</dbReference>
<dbReference type="Gene3D" id="1.10.275.10">
    <property type="entry name" value="Fumarase/aspartase (N-terminal domain)"/>
    <property type="match status" value="1"/>
</dbReference>
<evidence type="ECO:0000313" key="3">
    <source>
        <dbReference type="Proteomes" id="UP000564806"/>
    </source>
</evidence>
<dbReference type="CDD" id="cd00332">
    <property type="entry name" value="PAL-HAL"/>
    <property type="match status" value="1"/>
</dbReference>
<dbReference type="InterPro" id="IPR001106">
    <property type="entry name" value="Aromatic_Lyase"/>
</dbReference>
<gene>
    <name evidence="2" type="ORF">HPT30_01530</name>
</gene>
<comment type="caution">
    <text evidence="2">The sequence shown here is derived from an EMBL/GenBank/DDBJ whole genome shotgun (WGS) entry which is preliminary data.</text>
</comment>
<keyword evidence="3" id="KW-1185">Reference proteome</keyword>
<dbReference type="GO" id="GO:0016841">
    <property type="term" value="F:ammonia-lyase activity"/>
    <property type="evidence" value="ECO:0007669"/>
    <property type="project" value="UniProtKB-ARBA"/>
</dbReference>
<reference evidence="2" key="1">
    <citation type="submission" date="2020-06" db="EMBL/GenBank/DDBJ databases">
        <title>Paenibacillus sp. nov., isolated from soil.</title>
        <authorList>
            <person name="Seo Y.L."/>
        </authorList>
    </citation>
    <scope>NUCLEOTIDE SEQUENCE [LARGE SCALE GENOMIC DNA]</scope>
    <source>
        <strain evidence="2">JW14</strain>
    </source>
</reference>
<dbReference type="AlphaFoldDB" id="A0A850EI21"/>
<evidence type="ECO:0000256" key="1">
    <source>
        <dbReference type="ARBA" id="ARBA00023239"/>
    </source>
</evidence>
<dbReference type="FunFam" id="1.10.275.10:FF:000005">
    <property type="entry name" value="Histidine ammonia-lyase"/>
    <property type="match status" value="1"/>
</dbReference>
<proteinExistence type="predicted"/>
<dbReference type="EMBL" id="JABWCS010000176">
    <property type="protein sequence ID" value="NUU59064.1"/>
    <property type="molecule type" value="Genomic_DNA"/>
</dbReference>
<dbReference type="PANTHER" id="PTHR10362">
    <property type="entry name" value="HISTIDINE AMMONIA-LYASE"/>
    <property type="match status" value="1"/>
</dbReference>